<dbReference type="AlphaFoldDB" id="M2P9Y5"/>
<organism evidence="2 3">
    <name type="scientific">Ceriporiopsis subvermispora (strain B)</name>
    <name type="common">White-rot fungus</name>
    <name type="synonym">Gelatoporia subvermispora</name>
    <dbReference type="NCBI Taxonomy" id="914234"/>
    <lineage>
        <taxon>Eukaryota</taxon>
        <taxon>Fungi</taxon>
        <taxon>Dikarya</taxon>
        <taxon>Basidiomycota</taxon>
        <taxon>Agaricomycotina</taxon>
        <taxon>Agaricomycetes</taxon>
        <taxon>Polyporales</taxon>
        <taxon>Gelatoporiaceae</taxon>
        <taxon>Gelatoporia</taxon>
    </lineage>
</organism>
<evidence type="ECO:0000313" key="2">
    <source>
        <dbReference type="EMBL" id="EMD32284.1"/>
    </source>
</evidence>
<feature type="compositionally biased region" description="Low complexity" evidence="1">
    <location>
        <begin position="191"/>
        <end position="202"/>
    </location>
</feature>
<feature type="compositionally biased region" description="Basic and acidic residues" evidence="1">
    <location>
        <begin position="395"/>
        <end position="404"/>
    </location>
</feature>
<gene>
    <name evidence="2" type="ORF">CERSUDRAFT_77584</name>
</gene>
<keyword evidence="3" id="KW-1185">Reference proteome</keyword>
<feature type="region of interest" description="Disordered" evidence="1">
    <location>
        <begin position="499"/>
        <end position="538"/>
    </location>
</feature>
<dbReference type="HOGENOM" id="CLU_031737_0_0_1"/>
<feature type="compositionally biased region" description="Polar residues" evidence="1">
    <location>
        <begin position="138"/>
        <end position="158"/>
    </location>
</feature>
<protein>
    <submittedName>
        <fullName evidence="2">Uncharacterized protein</fullName>
    </submittedName>
</protein>
<feature type="compositionally biased region" description="Polar residues" evidence="1">
    <location>
        <begin position="251"/>
        <end position="274"/>
    </location>
</feature>
<dbReference type="EMBL" id="KB445812">
    <property type="protein sequence ID" value="EMD32284.1"/>
    <property type="molecule type" value="Genomic_DNA"/>
</dbReference>
<evidence type="ECO:0000313" key="3">
    <source>
        <dbReference type="Proteomes" id="UP000016930"/>
    </source>
</evidence>
<accession>M2P9Y5</accession>
<dbReference type="Proteomes" id="UP000016930">
    <property type="component" value="Unassembled WGS sequence"/>
</dbReference>
<feature type="compositionally biased region" description="Polar residues" evidence="1">
    <location>
        <begin position="406"/>
        <end position="420"/>
    </location>
</feature>
<evidence type="ECO:0000256" key="1">
    <source>
        <dbReference type="SAM" id="MobiDB-lite"/>
    </source>
</evidence>
<feature type="compositionally biased region" description="Low complexity" evidence="1">
    <location>
        <begin position="358"/>
        <end position="367"/>
    </location>
</feature>
<feature type="compositionally biased region" description="Polar residues" evidence="1">
    <location>
        <begin position="439"/>
        <end position="450"/>
    </location>
</feature>
<feature type="compositionally biased region" description="Polar residues" evidence="1">
    <location>
        <begin position="215"/>
        <end position="225"/>
    </location>
</feature>
<feature type="compositionally biased region" description="Low complexity" evidence="1">
    <location>
        <begin position="429"/>
        <end position="438"/>
    </location>
</feature>
<dbReference type="OrthoDB" id="3249663at2759"/>
<reference evidence="2 3" key="1">
    <citation type="journal article" date="2012" name="Proc. Natl. Acad. Sci. U.S.A.">
        <title>Comparative genomics of Ceriporiopsis subvermispora and Phanerochaete chrysosporium provide insight into selective ligninolysis.</title>
        <authorList>
            <person name="Fernandez-Fueyo E."/>
            <person name="Ruiz-Duenas F.J."/>
            <person name="Ferreira P."/>
            <person name="Floudas D."/>
            <person name="Hibbett D.S."/>
            <person name="Canessa P."/>
            <person name="Larrondo L.F."/>
            <person name="James T.Y."/>
            <person name="Seelenfreund D."/>
            <person name="Lobos S."/>
            <person name="Polanco R."/>
            <person name="Tello M."/>
            <person name="Honda Y."/>
            <person name="Watanabe T."/>
            <person name="Watanabe T."/>
            <person name="Ryu J.S."/>
            <person name="Kubicek C.P."/>
            <person name="Schmoll M."/>
            <person name="Gaskell J."/>
            <person name="Hammel K.E."/>
            <person name="St John F.J."/>
            <person name="Vanden Wymelenberg A."/>
            <person name="Sabat G."/>
            <person name="Splinter BonDurant S."/>
            <person name="Syed K."/>
            <person name="Yadav J.S."/>
            <person name="Doddapaneni H."/>
            <person name="Subramanian V."/>
            <person name="Lavin J.L."/>
            <person name="Oguiza J.A."/>
            <person name="Perez G."/>
            <person name="Pisabarro A.G."/>
            <person name="Ramirez L."/>
            <person name="Santoyo F."/>
            <person name="Master E."/>
            <person name="Coutinho P.M."/>
            <person name="Henrissat B."/>
            <person name="Lombard V."/>
            <person name="Magnuson J.K."/>
            <person name="Kuees U."/>
            <person name="Hori C."/>
            <person name="Igarashi K."/>
            <person name="Samejima M."/>
            <person name="Held B.W."/>
            <person name="Barry K.W."/>
            <person name="LaButti K.M."/>
            <person name="Lapidus A."/>
            <person name="Lindquist E.A."/>
            <person name="Lucas S.M."/>
            <person name="Riley R."/>
            <person name="Salamov A.A."/>
            <person name="Hoffmeister D."/>
            <person name="Schwenk D."/>
            <person name="Hadar Y."/>
            <person name="Yarden O."/>
            <person name="de Vries R.P."/>
            <person name="Wiebenga A."/>
            <person name="Stenlid J."/>
            <person name="Eastwood D."/>
            <person name="Grigoriev I.V."/>
            <person name="Berka R.M."/>
            <person name="Blanchette R.A."/>
            <person name="Kersten P."/>
            <person name="Martinez A.T."/>
            <person name="Vicuna R."/>
            <person name="Cullen D."/>
        </authorList>
    </citation>
    <scope>NUCLEOTIDE SEQUENCE [LARGE SCALE GENOMIC DNA]</scope>
    <source>
        <strain evidence="2 3">B</strain>
    </source>
</reference>
<name>M2P9Y5_CERS8</name>
<proteinExistence type="predicted"/>
<feature type="compositionally biased region" description="Polar residues" evidence="1">
    <location>
        <begin position="115"/>
        <end position="126"/>
    </location>
</feature>
<feature type="region of interest" description="Disordered" evidence="1">
    <location>
        <begin position="356"/>
        <end position="454"/>
    </location>
</feature>
<sequence>MTEYTTSSEAVREYMASRERTLHWVQQHSSFGTVNGFASPSTPPSIITDSDAPSYGPSDSDDESSHSQPPRMVLRYNDGRPDIPISHDGLGPSGTAPPSRHRLHPAGLQGYPAQYPTSHHSRSQSGAHALPIPDPQARFQSRHGQSLSYATSHHTITPQPVIPPSRSPESIVVLPSRQTDESEPLAPPPTSTHHTSPQSQSSRLAPSGPRPLPSQPSFHTSSPRNRGSIDLQRPHPPPQFQPNIAAPTPRHASNSAHTTHLASPSPPITHSHSQPIPPQVGGARYYGGSYHPPSSRVQSLPYQYQPPAIVYAPSSKHSKMHYAPPAIVYSPSTHHPHARVEAPSITFSHSVPVPPPAGAGYYPQAGPTAQPPSHPRGASNHEAAVAVHHGSMDGSHSRSPDRGRSLSRNTNNSLGRTTMSDLVIIDHAPTSSRSPSRTGSDCDSQTSGSTYYVLPSPGQKVQIIVPNSSSLYTASSTTKSAHSPLSQRKPFFQRIFSIPKGAGSADSRGSGGQGKRLARRHTLGGAHLRAGRPLDPDR</sequence>
<feature type="region of interest" description="Disordered" evidence="1">
    <location>
        <begin position="32"/>
        <end position="299"/>
    </location>
</feature>